<evidence type="ECO:0000256" key="1">
    <source>
        <dbReference type="ARBA" id="ARBA00010098"/>
    </source>
</evidence>
<dbReference type="GO" id="GO:0001042">
    <property type="term" value="F:RNA polymerase I core binding"/>
    <property type="evidence" value="ECO:0007669"/>
    <property type="project" value="TreeGrafter"/>
</dbReference>
<dbReference type="Proteomes" id="UP000784294">
    <property type="component" value="Unassembled WGS sequence"/>
</dbReference>
<proteinExistence type="inferred from homology"/>
<name>A0A448XQ23_9PLAT</name>
<dbReference type="InterPro" id="IPR007991">
    <property type="entry name" value="RNA_pol_I_trans_ini_fac_RRN3"/>
</dbReference>
<protein>
    <submittedName>
        <fullName evidence="2">Uncharacterized protein</fullName>
    </submittedName>
</protein>
<evidence type="ECO:0000313" key="3">
    <source>
        <dbReference type="Proteomes" id="UP000784294"/>
    </source>
</evidence>
<dbReference type="GO" id="GO:0005634">
    <property type="term" value="C:nucleus"/>
    <property type="evidence" value="ECO:0007669"/>
    <property type="project" value="TreeGrafter"/>
</dbReference>
<dbReference type="AlphaFoldDB" id="A0A448XQ23"/>
<dbReference type="Pfam" id="PF05327">
    <property type="entry name" value="RRN3"/>
    <property type="match status" value="2"/>
</dbReference>
<comment type="similarity">
    <text evidence="1">Belongs to the RRN3 family.</text>
</comment>
<comment type="caution">
    <text evidence="2">The sequence shown here is derived from an EMBL/GenBank/DDBJ whole genome shotgun (WGS) entry which is preliminary data.</text>
</comment>
<dbReference type="OrthoDB" id="26970at2759"/>
<keyword evidence="3" id="KW-1185">Reference proteome</keyword>
<gene>
    <name evidence="2" type="ORF">PXEA_LOCUS35585</name>
</gene>
<dbReference type="GO" id="GO:0006361">
    <property type="term" value="P:transcription initiation at RNA polymerase I promoter"/>
    <property type="evidence" value="ECO:0007669"/>
    <property type="project" value="InterPro"/>
</dbReference>
<dbReference type="PANTHER" id="PTHR12790">
    <property type="entry name" value="TRANSCRIPTION INITIATION FACTOR IA RRN3"/>
    <property type="match status" value="1"/>
</dbReference>
<dbReference type="EMBL" id="CAAALY010272789">
    <property type="protein sequence ID" value="VEL42145.1"/>
    <property type="molecule type" value="Genomic_DNA"/>
</dbReference>
<dbReference type="PANTHER" id="PTHR12790:SF0">
    <property type="entry name" value="RNA POLYMERASE I-SPECIFIC TRANSCRIPTION INITIATION FACTOR RRN3-RELATED"/>
    <property type="match status" value="1"/>
</dbReference>
<organism evidence="2 3">
    <name type="scientific">Protopolystoma xenopodis</name>
    <dbReference type="NCBI Taxonomy" id="117903"/>
    <lineage>
        <taxon>Eukaryota</taxon>
        <taxon>Metazoa</taxon>
        <taxon>Spiralia</taxon>
        <taxon>Lophotrochozoa</taxon>
        <taxon>Platyhelminthes</taxon>
        <taxon>Monogenea</taxon>
        <taxon>Polyopisthocotylea</taxon>
        <taxon>Polystomatidea</taxon>
        <taxon>Polystomatidae</taxon>
        <taxon>Protopolystoma</taxon>
    </lineage>
</organism>
<sequence length="513" mass="58106">MDIEAAILSINKNDFSCFNKILNLLAHSEGEISNDCLVRLLDTVDKNLRNIPESLQQQLTTAICHRIEWITSESSDLVRTFIQLLSSLAEVVPESLAQTTQLLCALLLQADCSRTDYAAYHQSSTLLLLELLSHFPQAERSICDSVFTSTPSWFRSLNEIAYFSFCLSEIFVSKDVPFQFSYRLDMLQTLARLSLDCEVNLSPASLSFVEAFDSLVDILGSEKSVRVEFVELLTQLCAYNVDSSNKLTTLTWIMAKCVPRLCASARNELDWTKLCQVFFLIKKLFGESIKLTGTKSESFSFLVCYISSLKPGILINLVEFLWNSFVIAIGDTHSVIFLSYLADILVRLKCCSRDLIISVLNDMIVWCVTFPYKNKTSLNNRIYLAVCEAAFRIFVARHEYLLSSPPHKLALAQLPFSQIILSSFQPFDFLHPNVKHAVIFVALKYDLPWPALGLLNLDTKDDTHVGTPFQPSLISDNSMWINYLCQTPLHSYEKNLPLKLGQFLMPSPFKVKI</sequence>
<reference evidence="2" key="1">
    <citation type="submission" date="2018-11" db="EMBL/GenBank/DDBJ databases">
        <authorList>
            <consortium name="Pathogen Informatics"/>
        </authorList>
    </citation>
    <scope>NUCLEOTIDE SEQUENCE</scope>
</reference>
<dbReference type="GO" id="GO:0001181">
    <property type="term" value="F:RNA polymerase I general transcription initiation factor activity"/>
    <property type="evidence" value="ECO:0007669"/>
    <property type="project" value="InterPro"/>
</dbReference>
<evidence type="ECO:0000313" key="2">
    <source>
        <dbReference type="EMBL" id="VEL42145.1"/>
    </source>
</evidence>
<accession>A0A448XQ23</accession>